<evidence type="ECO:0000259" key="3">
    <source>
        <dbReference type="PROSITE" id="PS50110"/>
    </source>
</evidence>
<keyword evidence="5" id="KW-1185">Reference proteome</keyword>
<dbReference type="Gene3D" id="3.40.50.2300">
    <property type="match status" value="1"/>
</dbReference>
<dbReference type="EMBL" id="JBBUTF010000019">
    <property type="protein sequence ID" value="MEK8028089.1"/>
    <property type="molecule type" value="Genomic_DNA"/>
</dbReference>
<sequence length="128" mass="13907">MSPQPALQLAYVEDDAVHALLMRAWMVRRPGWRLTVHMTATEALQAQSAGQLADLWLLDHQLPDLDGLSLLTRLRAASPVPLRVVLLSADTDPGLHARALQAGCLECWTKPIEVDALLAGIDRCVGPA</sequence>
<evidence type="ECO:0000256" key="1">
    <source>
        <dbReference type="ARBA" id="ARBA00022553"/>
    </source>
</evidence>
<comment type="caution">
    <text evidence="4">The sequence shown here is derived from an EMBL/GenBank/DDBJ whole genome shotgun (WGS) entry which is preliminary data.</text>
</comment>
<dbReference type="InterPro" id="IPR001789">
    <property type="entry name" value="Sig_transdc_resp-reg_receiver"/>
</dbReference>
<dbReference type="InterPro" id="IPR050595">
    <property type="entry name" value="Bact_response_regulator"/>
</dbReference>
<dbReference type="PROSITE" id="PS50110">
    <property type="entry name" value="RESPONSE_REGULATORY"/>
    <property type="match status" value="1"/>
</dbReference>
<dbReference type="Pfam" id="PF00072">
    <property type="entry name" value="Response_reg"/>
    <property type="match status" value="1"/>
</dbReference>
<proteinExistence type="predicted"/>
<feature type="domain" description="Response regulatory" evidence="3">
    <location>
        <begin position="8"/>
        <end position="125"/>
    </location>
</feature>
<dbReference type="PANTHER" id="PTHR44591:SF23">
    <property type="entry name" value="CHEY SUBFAMILY"/>
    <property type="match status" value="1"/>
</dbReference>
<organism evidence="4 5">
    <name type="scientific">Pseudaquabacterium rugosum</name>
    <dbReference type="NCBI Taxonomy" id="2984194"/>
    <lineage>
        <taxon>Bacteria</taxon>
        <taxon>Pseudomonadati</taxon>
        <taxon>Pseudomonadota</taxon>
        <taxon>Betaproteobacteria</taxon>
        <taxon>Burkholderiales</taxon>
        <taxon>Sphaerotilaceae</taxon>
        <taxon>Pseudaquabacterium</taxon>
    </lineage>
</organism>
<keyword evidence="1 2" id="KW-0597">Phosphoprotein</keyword>
<dbReference type="SUPFAM" id="SSF52172">
    <property type="entry name" value="CheY-like"/>
    <property type="match status" value="1"/>
</dbReference>
<evidence type="ECO:0000313" key="4">
    <source>
        <dbReference type="EMBL" id="MEK8028089.1"/>
    </source>
</evidence>
<reference evidence="4 5" key="1">
    <citation type="submission" date="2024-04" db="EMBL/GenBank/DDBJ databases">
        <title>Novel species of the genus Ideonella isolated from streams.</title>
        <authorList>
            <person name="Lu H."/>
        </authorList>
    </citation>
    <scope>NUCLEOTIDE SEQUENCE [LARGE SCALE GENOMIC DNA]</scope>
    <source>
        <strain evidence="4 5">BYS139W</strain>
    </source>
</reference>
<gene>
    <name evidence="4" type="ORF">AACH11_19175</name>
</gene>
<dbReference type="InterPro" id="IPR011006">
    <property type="entry name" value="CheY-like_superfamily"/>
</dbReference>
<accession>A0ABU9BDU2</accession>
<name>A0ABU9BDU2_9BURK</name>
<dbReference type="Proteomes" id="UP001368500">
    <property type="component" value="Unassembled WGS sequence"/>
</dbReference>
<feature type="modified residue" description="4-aspartylphosphate" evidence="2">
    <location>
        <position position="59"/>
    </location>
</feature>
<evidence type="ECO:0000313" key="5">
    <source>
        <dbReference type="Proteomes" id="UP001368500"/>
    </source>
</evidence>
<protein>
    <submittedName>
        <fullName evidence="4">Response regulator</fullName>
    </submittedName>
</protein>
<dbReference type="PANTHER" id="PTHR44591">
    <property type="entry name" value="STRESS RESPONSE REGULATOR PROTEIN 1"/>
    <property type="match status" value="1"/>
</dbReference>
<dbReference type="RefSeq" id="WP_341375873.1">
    <property type="nucleotide sequence ID" value="NZ_JBBUTF010000019.1"/>
</dbReference>
<evidence type="ECO:0000256" key="2">
    <source>
        <dbReference type="PROSITE-ProRule" id="PRU00169"/>
    </source>
</evidence>
<dbReference type="SMART" id="SM00448">
    <property type="entry name" value="REC"/>
    <property type="match status" value="1"/>
</dbReference>